<dbReference type="Proteomes" id="UP001221142">
    <property type="component" value="Unassembled WGS sequence"/>
</dbReference>
<gene>
    <name evidence="3" type="ORF">FB45DRAFT_861244</name>
</gene>
<keyword evidence="2" id="KW-0472">Membrane</keyword>
<evidence type="ECO:0000313" key="4">
    <source>
        <dbReference type="Proteomes" id="UP001221142"/>
    </source>
</evidence>
<keyword evidence="4" id="KW-1185">Reference proteome</keyword>
<feature type="transmembrane region" description="Helical" evidence="2">
    <location>
        <begin position="191"/>
        <end position="210"/>
    </location>
</feature>
<keyword evidence="2" id="KW-0812">Transmembrane</keyword>
<feature type="transmembrane region" description="Helical" evidence="2">
    <location>
        <begin position="23"/>
        <end position="41"/>
    </location>
</feature>
<accession>A0AAD7CA28</accession>
<proteinExistence type="predicted"/>
<dbReference type="AlphaFoldDB" id="A0AAD7CA28"/>
<name>A0AAD7CA28_9AGAR</name>
<evidence type="ECO:0000256" key="2">
    <source>
        <dbReference type="SAM" id="Phobius"/>
    </source>
</evidence>
<comment type="caution">
    <text evidence="3">The sequence shown here is derived from an EMBL/GenBank/DDBJ whole genome shotgun (WGS) entry which is preliminary data.</text>
</comment>
<evidence type="ECO:0000256" key="1">
    <source>
        <dbReference type="SAM" id="MobiDB-lite"/>
    </source>
</evidence>
<sequence length="297" mass="33664">MQDLTSLQSSLLFGSLSLIPNNTLRYTLLALFALLFLGHVIHLQRPSVRLSCVERQVDKTETTFRHAKSYCSKDFLCLGEQGLRLLGVKRTLSRVKCSLLGSTAILTWKKYRILSKDIEACAKDIKKIQAVVELILEVERQRRFTEDITDTETMLSGFRVSDPRAITYPHPRHVGEQSYASYGHSHSCFSLAFYSAVYSGFLMFTFSLNFTVLNPNHFLAGGQIAVRTKSDAQVTPSMNIHEDSPRTATRRTRTDYETGGSIAMARRQKEPRYRWDNTGNQGKSEDGRINRIPTVQS</sequence>
<organism evidence="3 4">
    <name type="scientific">Roridomyces roridus</name>
    <dbReference type="NCBI Taxonomy" id="1738132"/>
    <lineage>
        <taxon>Eukaryota</taxon>
        <taxon>Fungi</taxon>
        <taxon>Dikarya</taxon>
        <taxon>Basidiomycota</taxon>
        <taxon>Agaricomycotina</taxon>
        <taxon>Agaricomycetes</taxon>
        <taxon>Agaricomycetidae</taxon>
        <taxon>Agaricales</taxon>
        <taxon>Marasmiineae</taxon>
        <taxon>Mycenaceae</taxon>
        <taxon>Roridomyces</taxon>
    </lineage>
</organism>
<reference evidence="3" key="1">
    <citation type="submission" date="2023-03" db="EMBL/GenBank/DDBJ databases">
        <title>Massive genome expansion in bonnet fungi (Mycena s.s.) driven by repeated elements and novel gene families across ecological guilds.</title>
        <authorList>
            <consortium name="Lawrence Berkeley National Laboratory"/>
            <person name="Harder C.B."/>
            <person name="Miyauchi S."/>
            <person name="Viragh M."/>
            <person name="Kuo A."/>
            <person name="Thoen E."/>
            <person name="Andreopoulos B."/>
            <person name="Lu D."/>
            <person name="Skrede I."/>
            <person name="Drula E."/>
            <person name="Henrissat B."/>
            <person name="Morin E."/>
            <person name="Kohler A."/>
            <person name="Barry K."/>
            <person name="LaButti K."/>
            <person name="Morin E."/>
            <person name="Salamov A."/>
            <person name="Lipzen A."/>
            <person name="Mereny Z."/>
            <person name="Hegedus B."/>
            <person name="Baldrian P."/>
            <person name="Stursova M."/>
            <person name="Weitz H."/>
            <person name="Taylor A."/>
            <person name="Grigoriev I.V."/>
            <person name="Nagy L.G."/>
            <person name="Martin F."/>
            <person name="Kauserud H."/>
        </authorList>
    </citation>
    <scope>NUCLEOTIDE SEQUENCE</scope>
    <source>
        <strain evidence="3">9284</strain>
    </source>
</reference>
<dbReference type="EMBL" id="JARKIF010000003">
    <property type="protein sequence ID" value="KAJ7643618.1"/>
    <property type="molecule type" value="Genomic_DNA"/>
</dbReference>
<protein>
    <submittedName>
        <fullName evidence="3">Uncharacterized protein</fullName>
    </submittedName>
</protein>
<keyword evidence="2" id="KW-1133">Transmembrane helix</keyword>
<feature type="region of interest" description="Disordered" evidence="1">
    <location>
        <begin position="231"/>
        <end position="297"/>
    </location>
</feature>
<evidence type="ECO:0000313" key="3">
    <source>
        <dbReference type="EMBL" id="KAJ7643618.1"/>
    </source>
</evidence>